<dbReference type="SUPFAM" id="SSF53328">
    <property type="entry name" value="Formyltransferase"/>
    <property type="match status" value="1"/>
</dbReference>
<protein>
    <recommendedName>
        <fullName evidence="1">Formyl transferase C-terminal domain-containing protein</fullName>
    </recommendedName>
</protein>
<evidence type="ECO:0000313" key="3">
    <source>
        <dbReference type="Proteomes" id="UP000230935"/>
    </source>
</evidence>
<name>A0A2H0W1T6_9BACT</name>
<dbReference type="EMBL" id="PEZZ01000012">
    <property type="protein sequence ID" value="PIS05304.1"/>
    <property type="molecule type" value="Genomic_DNA"/>
</dbReference>
<dbReference type="InterPro" id="IPR036477">
    <property type="entry name" value="Formyl_transf_N_sf"/>
</dbReference>
<comment type="caution">
    <text evidence="2">The sequence shown here is derived from an EMBL/GenBank/DDBJ whole genome shotgun (WGS) entry which is preliminary data.</text>
</comment>
<sequence>MRFKNIDKLILFGGSFLMAEIASQLANHNDFEIVVFSSARHLDEKLPKQTLRTILKKNKIRYFNSENINTDKRLPKEITPRSLGVAIGAAWVFDAKVVNRFAKNHLLDCMSIDLPRYRGGAHHTWRILHQNNKGVVNMQIIKGGIKAFQLGPVIMREEFTYPAKFQKTSDFYNFAVKKEALFLKKFLRQLKLGKNFAVIKLNESESSTYPFLSTKDHGLINWAWAGEDIALFINALDDPYPGASTFYNRKKVFIKDCQLLPPQEKYHPFTAGVVVRKNKQGIYLATLGNLLLVKKVYDNHARSIINKITVGSRFFTPSSELDKAAQFQVEYDAIGIKK</sequence>
<dbReference type="Pfam" id="PF02911">
    <property type="entry name" value="Formyl_trans_C"/>
    <property type="match status" value="1"/>
</dbReference>
<dbReference type="InterPro" id="IPR005793">
    <property type="entry name" value="Formyl_trans_C"/>
</dbReference>
<dbReference type="Gene3D" id="3.40.50.12230">
    <property type="match status" value="1"/>
</dbReference>
<reference evidence="3" key="1">
    <citation type="submission" date="2017-09" db="EMBL/GenBank/DDBJ databases">
        <title>Depth-based differentiation of microbial function through sediment-hosted aquifers and enrichment of novel symbionts in the deep terrestrial subsurface.</title>
        <authorList>
            <person name="Probst A.J."/>
            <person name="Ladd B."/>
            <person name="Jarett J.K."/>
            <person name="Geller-Mcgrath D.E."/>
            <person name="Sieber C.M.K."/>
            <person name="Emerson J.B."/>
            <person name="Anantharaman K."/>
            <person name="Thomas B.C."/>
            <person name="Malmstrom R."/>
            <person name="Stieglmeier M."/>
            <person name="Klingl A."/>
            <person name="Woyke T."/>
            <person name="Ryan C.M."/>
            <person name="Banfield J.F."/>
        </authorList>
    </citation>
    <scope>NUCLEOTIDE SEQUENCE [LARGE SCALE GENOMIC DNA]</scope>
</reference>
<proteinExistence type="predicted"/>
<evidence type="ECO:0000313" key="2">
    <source>
        <dbReference type="EMBL" id="PIS05304.1"/>
    </source>
</evidence>
<feature type="domain" description="Formyl transferase C-terminal" evidence="1">
    <location>
        <begin position="214"/>
        <end position="297"/>
    </location>
</feature>
<gene>
    <name evidence="2" type="ORF">COT81_01965</name>
</gene>
<dbReference type="AlphaFoldDB" id="A0A2H0W1T6"/>
<accession>A0A2H0W1T6</accession>
<evidence type="ECO:0000259" key="1">
    <source>
        <dbReference type="Pfam" id="PF02911"/>
    </source>
</evidence>
<dbReference type="SUPFAM" id="SSF50486">
    <property type="entry name" value="FMT C-terminal domain-like"/>
    <property type="match status" value="1"/>
</dbReference>
<dbReference type="Proteomes" id="UP000230935">
    <property type="component" value="Unassembled WGS sequence"/>
</dbReference>
<dbReference type="GO" id="GO:0003824">
    <property type="term" value="F:catalytic activity"/>
    <property type="evidence" value="ECO:0007669"/>
    <property type="project" value="InterPro"/>
</dbReference>
<dbReference type="InterPro" id="IPR011034">
    <property type="entry name" value="Formyl_transferase-like_C_sf"/>
</dbReference>
<organism evidence="2 3">
    <name type="scientific">Candidatus Buchananbacteria bacterium CG10_big_fil_rev_8_21_14_0_10_42_9</name>
    <dbReference type="NCBI Taxonomy" id="1974526"/>
    <lineage>
        <taxon>Bacteria</taxon>
        <taxon>Candidatus Buchananiibacteriota</taxon>
    </lineage>
</organism>